<proteinExistence type="predicted"/>
<name>A0A0C1U164_9BACT</name>
<evidence type="ECO:0000313" key="2">
    <source>
        <dbReference type="Proteomes" id="UP000031433"/>
    </source>
</evidence>
<organism evidence="1 2">
    <name type="scientific">Geobacter soli</name>
    <dbReference type="NCBI Taxonomy" id="1510391"/>
    <lineage>
        <taxon>Bacteria</taxon>
        <taxon>Pseudomonadati</taxon>
        <taxon>Thermodesulfobacteriota</taxon>
        <taxon>Desulfuromonadia</taxon>
        <taxon>Geobacterales</taxon>
        <taxon>Geobacteraceae</taxon>
        <taxon>Geobacter</taxon>
    </lineage>
</organism>
<reference evidence="1 2" key="1">
    <citation type="submission" date="2015-01" db="EMBL/GenBank/DDBJ databases">
        <title>Genome sequence of the anaerobic bacterium Geobacter soli GSS01, a dissimilatory Fe(III) reducer from soil.</title>
        <authorList>
            <person name="Yang G."/>
            <person name="Zhou S."/>
        </authorList>
    </citation>
    <scope>NUCLEOTIDE SEQUENCE [LARGE SCALE GENOMIC DNA]</scope>
    <source>
        <strain evidence="1 2">GSS01</strain>
    </source>
</reference>
<dbReference type="RefSeq" id="WP_039643289.1">
    <property type="nucleotide sequence ID" value="NZ_JXBL01000001.1"/>
</dbReference>
<protein>
    <submittedName>
        <fullName evidence="1">Uncharacterized protein</fullName>
    </submittedName>
</protein>
<sequence>MSADKNMYDTVLAYFEQEFAAVRERLQEGRYAGLKERILVSLKISDALTLLAPYTRGDQRARKLVKAGEALRTELLSVRDVIEKKRAPRKKRQDMLICQVLRRRKPLLLV</sequence>
<dbReference type="Proteomes" id="UP000031433">
    <property type="component" value="Unassembled WGS sequence"/>
</dbReference>
<dbReference type="EMBL" id="JXBL01000001">
    <property type="protein sequence ID" value="KIE41505.1"/>
    <property type="molecule type" value="Genomic_DNA"/>
</dbReference>
<comment type="caution">
    <text evidence="1">The sequence shown here is derived from an EMBL/GenBank/DDBJ whole genome shotgun (WGS) entry which is preliminary data.</text>
</comment>
<evidence type="ECO:0000313" key="1">
    <source>
        <dbReference type="EMBL" id="KIE41505.1"/>
    </source>
</evidence>
<accession>A0A0C1U164</accession>
<keyword evidence="2" id="KW-1185">Reference proteome</keyword>
<gene>
    <name evidence="1" type="ORF">SE37_02085</name>
</gene>
<dbReference type="AlphaFoldDB" id="A0A0C1U164"/>